<dbReference type="Proteomes" id="UP000183263">
    <property type="component" value="Unassembled WGS sequence"/>
</dbReference>
<sequence length="55" mass="6156">MIERNVVVRTHTRLNEEQLPKELRLHRAVGGGAHLGSQASMKSSSRRSCDLEGEK</sequence>
<accession>A0A1G8IXU9</accession>
<feature type="region of interest" description="Disordered" evidence="1">
    <location>
        <begin position="32"/>
        <end position="55"/>
    </location>
</feature>
<reference evidence="2 3" key="1">
    <citation type="submission" date="2016-10" db="EMBL/GenBank/DDBJ databases">
        <authorList>
            <person name="de Groot N.N."/>
        </authorList>
    </citation>
    <scope>NUCLEOTIDE SEQUENCE [LARGE SCALE GENOMIC DNA]</scope>
    <source>
        <strain evidence="2 3">DSM 44892</strain>
    </source>
</reference>
<protein>
    <submittedName>
        <fullName evidence="2">Uncharacterized protein</fullName>
    </submittedName>
</protein>
<evidence type="ECO:0000256" key="1">
    <source>
        <dbReference type="SAM" id="MobiDB-lite"/>
    </source>
</evidence>
<organism evidence="2 3">
    <name type="scientific">Rhodococcus triatomae</name>
    <dbReference type="NCBI Taxonomy" id="300028"/>
    <lineage>
        <taxon>Bacteria</taxon>
        <taxon>Bacillati</taxon>
        <taxon>Actinomycetota</taxon>
        <taxon>Actinomycetes</taxon>
        <taxon>Mycobacteriales</taxon>
        <taxon>Nocardiaceae</taxon>
        <taxon>Rhodococcus</taxon>
    </lineage>
</organism>
<evidence type="ECO:0000313" key="2">
    <source>
        <dbReference type="EMBL" id="SDI23794.1"/>
    </source>
</evidence>
<name>A0A1G8IXU9_9NOCA</name>
<gene>
    <name evidence="2" type="ORF">SAMN05444695_1061</name>
</gene>
<keyword evidence="3" id="KW-1185">Reference proteome</keyword>
<evidence type="ECO:0000313" key="3">
    <source>
        <dbReference type="Proteomes" id="UP000183263"/>
    </source>
</evidence>
<dbReference type="AlphaFoldDB" id="A0A1G8IXU9"/>
<dbReference type="EMBL" id="FNDN01000006">
    <property type="protein sequence ID" value="SDI23794.1"/>
    <property type="molecule type" value="Genomic_DNA"/>
</dbReference>
<proteinExistence type="predicted"/>